<dbReference type="Proteomes" id="UP000218334">
    <property type="component" value="Unassembled WGS sequence"/>
</dbReference>
<evidence type="ECO:0000256" key="1">
    <source>
        <dbReference type="SAM" id="MobiDB-lite"/>
    </source>
</evidence>
<feature type="compositionally biased region" description="Polar residues" evidence="1">
    <location>
        <begin position="13"/>
        <end position="26"/>
    </location>
</feature>
<dbReference type="EMBL" id="KZ293427">
    <property type="protein sequence ID" value="PBK70061.1"/>
    <property type="molecule type" value="Genomic_DNA"/>
</dbReference>
<feature type="compositionally biased region" description="Polar residues" evidence="1">
    <location>
        <begin position="164"/>
        <end position="175"/>
    </location>
</feature>
<feature type="region of interest" description="Disordered" evidence="1">
    <location>
        <begin position="134"/>
        <end position="175"/>
    </location>
</feature>
<keyword evidence="3" id="KW-1185">Reference proteome</keyword>
<gene>
    <name evidence="2" type="ORF">ARMSODRAFT_123204</name>
</gene>
<protein>
    <submittedName>
        <fullName evidence="2">Uncharacterized protein</fullName>
    </submittedName>
</protein>
<proteinExistence type="predicted"/>
<dbReference type="AlphaFoldDB" id="A0A2H3BGR2"/>
<name>A0A2H3BGR2_9AGAR</name>
<accession>A0A2H3BGR2</accession>
<sequence length="241" mass="26696">MYTYALKGVNTINGIPSSSSSTTAHGQPSGRVTRHAPTAPHPDVVHMTTTASSHHRRSSRARDAPFPILPHPFLLSSLRRRTGGPPLPIFGAAFTSAMGLRDAIDQRSATDHEQPYPRSKRRWKVSLRQSLLAKGRSVHAQQGRAGPSHMDRAFPLPGEGGQSIPHTGENQSRISHATPRRLYRIRSLRGSVYRRSARPLGLRRQEYDSRFRAPGLQHLTSRSTPNSYPRCSSASPCLHRL</sequence>
<feature type="region of interest" description="Disordered" evidence="1">
    <location>
        <begin position="13"/>
        <end position="64"/>
    </location>
</feature>
<evidence type="ECO:0000313" key="3">
    <source>
        <dbReference type="Proteomes" id="UP000218334"/>
    </source>
</evidence>
<organism evidence="2 3">
    <name type="scientific">Armillaria solidipes</name>
    <dbReference type="NCBI Taxonomy" id="1076256"/>
    <lineage>
        <taxon>Eukaryota</taxon>
        <taxon>Fungi</taxon>
        <taxon>Dikarya</taxon>
        <taxon>Basidiomycota</taxon>
        <taxon>Agaricomycotina</taxon>
        <taxon>Agaricomycetes</taxon>
        <taxon>Agaricomycetidae</taxon>
        <taxon>Agaricales</taxon>
        <taxon>Marasmiineae</taxon>
        <taxon>Physalacriaceae</taxon>
        <taxon>Armillaria</taxon>
    </lineage>
</organism>
<evidence type="ECO:0000313" key="2">
    <source>
        <dbReference type="EMBL" id="PBK70061.1"/>
    </source>
</evidence>
<feature type="region of interest" description="Disordered" evidence="1">
    <location>
        <begin position="216"/>
        <end position="241"/>
    </location>
</feature>
<reference evidence="3" key="1">
    <citation type="journal article" date="2017" name="Nat. Ecol. Evol.">
        <title>Genome expansion and lineage-specific genetic innovations in the forest pathogenic fungi Armillaria.</title>
        <authorList>
            <person name="Sipos G."/>
            <person name="Prasanna A.N."/>
            <person name="Walter M.C."/>
            <person name="O'Connor E."/>
            <person name="Balint B."/>
            <person name="Krizsan K."/>
            <person name="Kiss B."/>
            <person name="Hess J."/>
            <person name="Varga T."/>
            <person name="Slot J."/>
            <person name="Riley R."/>
            <person name="Boka B."/>
            <person name="Rigling D."/>
            <person name="Barry K."/>
            <person name="Lee J."/>
            <person name="Mihaltcheva S."/>
            <person name="LaButti K."/>
            <person name="Lipzen A."/>
            <person name="Waldron R."/>
            <person name="Moloney N.M."/>
            <person name="Sperisen C."/>
            <person name="Kredics L."/>
            <person name="Vagvoelgyi C."/>
            <person name="Patrignani A."/>
            <person name="Fitzpatrick D."/>
            <person name="Nagy I."/>
            <person name="Doyle S."/>
            <person name="Anderson J.B."/>
            <person name="Grigoriev I.V."/>
            <person name="Gueldener U."/>
            <person name="Muensterkoetter M."/>
            <person name="Nagy L.G."/>
        </authorList>
    </citation>
    <scope>NUCLEOTIDE SEQUENCE [LARGE SCALE GENOMIC DNA]</scope>
    <source>
        <strain evidence="3">28-4</strain>
    </source>
</reference>
<feature type="compositionally biased region" description="Polar residues" evidence="1">
    <location>
        <begin position="218"/>
        <end position="235"/>
    </location>
</feature>